<feature type="transmembrane region" description="Helical" evidence="1">
    <location>
        <begin position="294"/>
        <end position="315"/>
    </location>
</feature>
<dbReference type="PANTHER" id="PTHR47380:SF4">
    <property type="entry name" value="OS02G0533000 PROTEIN"/>
    <property type="match status" value="1"/>
</dbReference>
<reference evidence="2" key="2">
    <citation type="submission" date="2020-08" db="EMBL/GenBank/DDBJ databases">
        <authorList>
            <person name="Chen M."/>
            <person name="Teng W."/>
            <person name="Zhao L."/>
            <person name="Hu C."/>
            <person name="Zhou Y."/>
            <person name="Han B."/>
            <person name="Song L."/>
            <person name="Shu W."/>
        </authorList>
    </citation>
    <scope>NUCLEOTIDE SEQUENCE</scope>
    <source>
        <strain evidence="2">FACHB-1277</strain>
    </source>
</reference>
<dbReference type="Proteomes" id="UP000631421">
    <property type="component" value="Unassembled WGS sequence"/>
</dbReference>
<evidence type="ECO:0000256" key="1">
    <source>
        <dbReference type="SAM" id="Phobius"/>
    </source>
</evidence>
<comment type="caution">
    <text evidence="2">The sequence shown here is derived from an EMBL/GenBank/DDBJ whole genome shotgun (WGS) entry which is preliminary data.</text>
</comment>
<dbReference type="AlphaFoldDB" id="A0A926UU92"/>
<protein>
    <submittedName>
        <fullName evidence="2">Uncharacterized protein</fullName>
    </submittedName>
</protein>
<dbReference type="PANTHER" id="PTHR47380">
    <property type="entry name" value="OS02G0533000 PROTEIN"/>
    <property type="match status" value="1"/>
</dbReference>
<evidence type="ECO:0000313" key="3">
    <source>
        <dbReference type="Proteomes" id="UP000631421"/>
    </source>
</evidence>
<sequence>MTSRTAVMEAVEKLNYRVTIGDVAAQSGLDLNTAQREVLALASETGGNLQVAESGEIAYKFAPDFRNILISRSFKLQVQEWLKGVWKWLFWAIRASFGILLIVSIVIVVLGIIAATIALQSQNRNDNDRDDRRSDRGGGGFIWLGGWGNPFGNPFIMFDPYYYEPEQIRQRDPNEMGFLESVFSFLFGDGNPNADLEERRWREIAAMIRSNNGVVIAEQIAPYLDETSRLEGDEYFVIPVLAKFNGFPEVSEAGTIAYKFPELQKVASKRLATTSGNYLQEKLWKFSQAPAGKIALAIGLGVFYLVAALYLGSLLGDPRLAKSLVGFLGFIKASYGFLITYAVLFLSTPLVRYLVLQFLNQGISDRNAKRAARAEQLAAASPNLRQKLAFARKFATKQEVIDQNNLAYTTEQDLLDQESKKLP</sequence>
<reference evidence="2" key="1">
    <citation type="journal article" date="2015" name="ISME J.">
        <title>Draft Genome Sequence of Streptomyces incarnatus NRRL8089, which Produces the Nucleoside Antibiotic Sinefungin.</title>
        <authorList>
            <person name="Oshima K."/>
            <person name="Hattori M."/>
            <person name="Shimizu H."/>
            <person name="Fukuda K."/>
            <person name="Nemoto M."/>
            <person name="Inagaki K."/>
            <person name="Tamura T."/>
        </authorList>
    </citation>
    <scope>NUCLEOTIDE SEQUENCE</scope>
    <source>
        <strain evidence="2">FACHB-1277</strain>
    </source>
</reference>
<keyword evidence="1" id="KW-1133">Transmembrane helix</keyword>
<evidence type="ECO:0000313" key="2">
    <source>
        <dbReference type="EMBL" id="MBD2150130.1"/>
    </source>
</evidence>
<dbReference type="RefSeq" id="WP_190350492.1">
    <property type="nucleotide sequence ID" value="NZ_JACJPY010000019.1"/>
</dbReference>
<gene>
    <name evidence="2" type="ORF">H6F44_08360</name>
</gene>
<proteinExistence type="predicted"/>
<name>A0A926UU92_9CYAN</name>
<keyword evidence="3" id="KW-1185">Reference proteome</keyword>
<feature type="transmembrane region" description="Helical" evidence="1">
    <location>
        <begin position="88"/>
        <end position="119"/>
    </location>
</feature>
<organism evidence="2 3">
    <name type="scientific">Pseudanabaena cinerea FACHB-1277</name>
    <dbReference type="NCBI Taxonomy" id="2949581"/>
    <lineage>
        <taxon>Bacteria</taxon>
        <taxon>Bacillati</taxon>
        <taxon>Cyanobacteriota</taxon>
        <taxon>Cyanophyceae</taxon>
        <taxon>Pseudanabaenales</taxon>
        <taxon>Pseudanabaenaceae</taxon>
        <taxon>Pseudanabaena</taxon>
        <taxon>Pseudanabaena cinerea</taxon>
    </lineage>
</organism>
<keyword evidence="1" id="KW-0472">Membrane</keyword>
<keyword evidence="1" id="KW-0812">Transmembrane</keyword>
<dbReference type="InterPro" id="IPR044200">
    <property type="entry name" value="At5g03900-like"/>
</dbReference>
<accession>A0A926UU92</accession>
<dbReference type="EMBL" id="JACJPY010000019">
    <property type="protein sequence ID" value="MBD2150130.1"/>
    <property type="molecule type" value="Genomic_DNA"/>
</dbReference>